<evidence type="ECO:0008006" key="5">
    <source>
        <dbReference type="Google" id="ProtNLM"/>
    </source>
</evidence>
<organism evidence="3 4">
    <name type="scientific">Methylobacterium gossipiicola</name>
    <dbReference type="NCBI Taxonomy" id="582675"/>
    <lineage>
        <taxon>Bacteria</taxon>
        <taxon>Pseudomonadati</taxon>
        <taxon>Pseudomonadota</taxon>
        <taxon>Alphaproteobacteria</taxon>
        <taxon>Hyphomicrobiales</taxon>
        <taxon>Methylobacteriaceae</taxon>
        <taxon>Methylobacterium</taxon>
    </lineage>
</organism>
<protein>
    <recommendedName>
        <fullName evidence="5">PXPV repeat-containing protein</fullName>
    </recommendedName>
</protein>
<keyword evidence="2" id="KW-0732">Signal</keyword>
<feature type="transmembrane region" description="Helical" evidence="1">
    <location>
        <begin position="34"/>
        <end position="51"/>
    </location>
</feature>
<gene>
    <name evidence="3" type="ORF">SAMN05192565_103153</name>
</gene>
<evidence type="ECO:0000313" key="4">
    <source>
        <dbReference type="Proteomes" id="UP000199229"/>
    </source>
</evidence>
<keyword evidence="1" id="KW-0812">Transmembrane</keyword>
<name>A0A1I2RTQ8_9HYPH</name>
<keyword evidence="4" id="KW-1185">Reference proteome</keyword>
<dbReference type="AlphaFoldDB" id="A0A1I2RTQ8"/>
<evidence type="ECO:0000313" key="3">
    <source>
        <dbReference type="EMBL" id="SFG43922.1"/>
    </source>
</evidence>
<feature type="signal peptide" evidence="2">
    <location>
        <begin position="1"/>
        <end position="24"/>
    </location>
</feature>
<dbReference type="Proteomes" id="UP000199229">
    <property type="component" value="Unassembled WGS sequence"/>
</dbReference>
<sequence>MKRTLLCAVLAGSLAITVAPGAQARDGIGPGGAAALGVLGGLAIGGAIASSQNNGYYPGRPVYREPRPVYVEPRPVYVEPRRVYVEEQVCHTERRGYIDAYGDEHIRRVRVCE</sequence>
<keyword evidence="1" id="KW-0472">Membrane</keyword>
<dbReference type="EMBL" id="FOPM01000003">
    <property type="protein sequence ID" value="SFG43922.1"/>
    <property type="molecule type" value="Genomic_DNA"/>
</dbReference>
<accession>A0A1I2RTQ8</accession>
<reference evidence="4" key="1">
    <citation type="submission" date="2016-10" db="EMBL/GenBank/DDBJ databases">
        <authorList>
            <person name="Varghese N."/>
            <person name="Submissions S."/>
        </authorList>
    </citation>
    <scope>NUCLEOTIDE SEQUENCE [LARGE SCALE GENOMIC DNA]</scope>
    <source>
        <strain evidence="4">Gh-105</strain>
    </source>
</reference>
<evidence type="ECO:0000256" key="1">
    <source>
        <dbReference type="SAM" id="Phobius"/>
    </source>
</evidence>
<dbReference type="RefSeq" id="WP_091969180.1">
    <property type="nucleotide sequence ID" value="NZ_FOPM01000003.1"/>
</dbReference>
<evidence type="ECO:0000256" key="2">
    <source>
        <dbReference type="SAM" id="SignalP"/>
    </source>
</evidence>
<feature type="chain" id="PRO_5011532414" description="PXPV repeat-containing protein" evidence="2">
    <location>
        <begin position="25"/>
        <end position="113"/>
    </location>
</feature>
<proteinExistence type="predicted"/>
<keyword evidence="1" id="KW-1133">Transmembrane helix</keyword>